<keyword evidence="3" id="KW-1185">Reference proteome</keyword>
<evidence type="ECO:0000313" key="2">
    <source>
        <dbReference type="EMBL" id="ACU72215.1"/>
    </source>
</evidence>
<reference evidence="2 3" key="1">
    <citation type="journal article" date="2009" name="Stand. Genomic Sci.">
        <title>Complete genome sequence of Catenulispora acidiphila type strain (ID 139908).</title>
        <authorList>
            <person name="Copeland A."/>
            <person name="Lapidus A."/>
            <person name="Glavina Del Rio T."/>
            <person name="Nolan M."/>
            <person name="Lucas S."/>
            <person name="Chen F."/>
            <person name="Tice H."/>
            <person name="Cheng J.F."/>
            <person name="Bruce D."/>
            <person name="Goodwin L."/>
            <person name="Pitluck S."/>
            <person name="Mikhailova N."/>
            <person name="Pati A."/>
            <person name="Ivanova N."/>
            <person name="Mavromatis K."/>
            <person name="Chen A."/>
            <person name="Palaniappan K."/>
            <person name="Chain P."/>
            <person name="Land M."/>
            <person name="Hauser L."/>
            <person name="Chang Y.J."/>
            <person name="Jeffries C.D."/>
            <person name="Chertkov O."/>
            <person name="Brettin T."/>
            <person name="Detter J.C."/>
            <person name="Han C."/>
            <person name="Ali Z."/>
            <person name="Tindall B.J."/>
            <person name="Goker M."/>
            <person name="Bristow J."/>
            <person name="Eisen J.A."/>
            <person name="Markowitz V."/>
            <person name="Hugenholtz P."/>
            <person name="Kyrpides N.C."/>
            <person name="Klenk H.P."/>
        </authorList>
    </citation>
    <scope>NUCLEOTIDE SEQUENCE [LARGE SCALE GENOMIC DNA]</scope>
    <source>
        <strain evidence="3">DSM 44928 / JCM 14897 / NBRC 102108 / NRRL B-24433 / ID139908</strain>
    </source>
</reference>
<dbReference type="HOGENOM" id="CLU_739064_0_0_11"/>
<evidence type="ECO:0000256" key="1">
    <source>
        <dbReference type="SAM" id="SignalP"/>
    </source>
</evidence>
<dbReference type="eggNOG" id="ENOG5033CBY">
    <property type="taxonomic scope" value="Bacteria"/>
</dbReference>
<protein>
    <submittedName>
        <fullName evidence="2">Uncharacterized protein</fullName>
    </submittedName>
</protein>
<organism evidence="2 3">
    <name type="scientific">Catenulispora acidiphila (strain DSM 44928 / JCM 14897 / NBRC 102108 / NRRL B-24433 / ID139908)</name>
    <dbReference type="NCBI Taxonomy" id="479433"/>
    <lineage>
        <taxon>Bacteria</taxon>
        <taxon>Bacillati</taxon>
        <taxon>Actinomycetota</taxon>
        <taxon>Actinomycetes</taxon>
        <taxon>Catenulisporales</taxon>
        <taxon>Catenulisporaceae</taxon>
        <taxon>Catenulispora</taxon>
    </lineage>
</organism>
<dbReference type="Proteomes" id="UP000000851">
    <property type="component" value="Chromosome"/>
</dbReference>
<proteinExistence type="predicted"/>
<evidence type="ECO:0000313" key="3">
    <source>
        <dbReference type="Proteomes" id="UP000000851"/>
    </source>
</evidence>
<dbReference type="AlphaFoldDB" id="C7Q7M2"/>
<dbReference type="KEGG" id="cai:Caci_3308"/>
<sequence length="374" mass="37416" precursor="true">MGEIVRRFGRSAAVVAALALAAGSAAACSSSGSTSGGGGGGAGSGSFKAALKNVHATAQTSNSIEYGDTAQVTKLNGGTTEGESGPFAGLLGVGADQLRGYSELLPEHTGFDYTTGSTAISFGTAPNTVQVLYGTFDPAAIGAKLAAWGYKSSDRGNGVTAWVFEDDHKIDMSKLDPSTGVGPGMTGWLNVVWVSKTSIVYGGATSDLAAAVPAQGKALADDPVVGPLADCLGSPLAAFVITDQKQIQNSKVSAIALGVTGTSASDLRMEICASAPDAAGAQAFATDFTKAVSSGKDLITDEPWSHLMTDPKTSVLGGANHIAQLSAKPTETRAGSLVVGLVEKNDFLGLLGLPTPAARVPAGGTDTETSPTSS</sequence>
<feature type="signal peptide" evidence="1">
    <location>
        <begin position="1"/>
        <end position="27"/>
    </location>
</feature>
<dbReference type="RefSeq" id="WP_012787508.1">
    <property type="nucleotide sequence ID" value="NC_013131.1"/>
</dbReference>
<dbReference type="EMBL" id="CP001700">
    <property type="protein sequence ID" value="ACU72215.1"/>
    <property type="molecule type" value="Genomic_DNA"/>
</dbReference>
<gene>
    <name evidence="2" type="ordered locus">Caci_3308</name>
</gene>
<dbReference type="InParanoid" id="C7Q7M2"/>
<dbReference type="OrthoDB" id="3688255at2"/>
<dbReference type="STRING" id="479433.Caci_3308"/>
<accession>C7Q7M2</accession>
<feature type="chain" id="PRO_5002981453" evidence="1">
    <location>
        <begin position="28"/>
        <end position="374"/>
    </location>
</feature>
<name>C7Q7M2_CATAD</name>
<keyword evidence="1" id="KW-0732">Signal</keyword>
<dbReference type="PROSITE" id="PS51257">
    <property type="entry name" value="PROKAR_LIPOPROTEIN"/>
    <property type="match status" value="1"/>
</dbReference>